<evidence type="ECO:0008006" key="4">
    <source>
        <dbReference type="Google" id="ProtNLM"/>
    </source>
</evidence>
<proteinExistence type="predicted"/>
<dbReference type="AlphaFoldDB" id="Z9JGV1"/>
<dbReference type="PATRIC" id="fig|1444770.3.peg.3130"/>
<dbReference type="Proteomes" id="UP000020406">
    <property type="component" value="Unassembled WGS sequence"/>
</dbReference>
<feature type="compositionally biased region" description="Basic and acidic residues" evidence="1">
    <location>
        <begin position="146"/>
        <end position="160"/>
    </location>
</feature>
<feature type="compositionally biased region" description="Basic and acidic residues" evidence="1">
    <location>
        <begin position="130"/>
        <end position="139"/>
    </location>
</feature>
<name>Z9JGV1_9GAMM</name>
<accession>Z9JGV1</accession>
<gene>
    <name evidence="2" type="ORF">AF72_13260</name>
</gene>
<evidence type="ECO:0000256" key="1">
    <source>
        <dbReference type="SAM" id="MobiDB-lite"/>
    </source>
</evidence>
<evidence type="ECO:0000313" key="2">
    <source>
        <dbReference type="EMBL" id="EWS76977.1"/>
    </source>
</evidence>
<dbReference type="STRING" id="1444770.AF72_13260"/>
<protein>
    <recommendedName>
        <fullName evidence="4">TspB protein</fullName>
    </recommendedName>
</protein>
<organism evidence="2 3">
    <name type="scientific">Xylella taiwanensis</name>
    <dbReference type="NCBI Taxonomy" id="1444770"/>
    <lineage>
        <taxon>Bacteria</taxon>
        <taxon>Pseudomonadati</taxon>
        <taxon>Pseudomonadota</taxon>
        <taxon>Gammaproteobacteria</taxon>
        <taxon>Lysobacterales</taxon>
        <taxon>Lysobacteraceae</taxon>
        <taxon>Xylella</taxon>
    </lineage>
</organism>
<comment type="caution">
    <text evidence="2">The sequence shown here is derived from an EMBL/GenBank/DDBJ whole genome shotgun (WGS) entry which is preliminary data.</text>
</comment>
<evidence type="ECO:0000313" key="3">
    <source>
        <dbReference type="Proteomes" id="UP000020406"/>
    </source>
</evidence>
<dbReference type="NCBIfam" id="NF041109">
    <property type="entry name" value="VF_TspB_C_term"/>
    <property type="match status" value="1"/>
</dbReference>
<sequence>MGCLVSFIRNGDDETSTESTTGEVCDTDRLEDVCKSKSGPQGNYVYFPAMHVCHPVQPPCPEGQRAEHGVCERIDACPHGTITDQHTQACVPEQEACPVGQVRAPDGSCVGDQDKDQCPPGQARGADGQCKADQDHDGIPDDEQDSDAKDKDKDKEKDKPSSFSGGERCDVPPRCSGDPVMCGQARIQWRIECNLRRDVKITGGACDTPPVCTGEKCNAMEYASLLLQWRTACALEKSRGGVVLGEGDDSSAANVAAIKEALTGSDGAVEGAEEGDASGVFSDESGYGREGYPNIKLDDKGRGYSRACPRSITVNVLGHPIVFDATPLCQWMQLGGKLVLLFAGLACLRIVGGRSDGAG</sequence>
<feature type="region of interest" description="Disordered" evidence="1">
    <location>
        <begin position="111"/>
        <end position="170"/>
    </location>
</feature>
<dbReference type="EMBL" id="JDSQ01000043">
    <property type="protein sequence ID" value="EWS76977.1"/>
    <property type="molecule type" value="Genomic_DNA"/>
</dbReference>
<reference evidence="2 3" key="1">
    <citation type="journal article" date="2014" name="Genome Announc.">
        <title>Draft Genome Sequence of Xylella fastidiosa Pear Leaf Scorch Strain in Taiwan.</title>
        <authorList>
            <person name="Su C.C."/>
            <person name="Deng W.L."/>
            <person name="Jan F.J."/>
            <person name="Chang C.J."/>
            <person name="Huang H."/>
            <person name="Chen J."/>
        </authorList>
    </citation>
    <scope>NUCLEOTIDE SEQUENCE [LARGE SCALE GENOMIC DNA]</scope>
    <source>
        <strain evidence="2 3">PLS229</strain>
    </source>
</reference>